<proteinExistence type="inferred from homology"/>
<accession>A0A2K1KLZ9</accession>
<dbReference type="EnsemblPlants" id="Pp3c4_2960V3.1">
    <property type="protein sequence ID" value="Pp3c4_2960V3.1"/>
    <property type="gene ID" value="Pp3c4_2960"/>
</dbReference>
<dbReference type="AlphaFoldDB" id="A0A2K1KLZ9"/>
<dbReference type="InterPro" id="IPR012328">
    <property type="entry name" value="Chalcone/stilbene_synt_C"/>
</dbReference>
<dbReference type="InParanoid" id="A0A2K1KLZ9"/>
<dbReference type="SUPFAM" id="SSF53901">
    <property type="entry name" value="Thiolase-like"/>
    <property type="match status" value="2"/>
</dbReference>
<feature type="domain" description="Chalcone/stilbene synthase C-terminal" evidence="4">
    <location>
        <begin position="411"/>
        <end position="462"/>
    </location>
</feature>
<keyword evidence="3" id="KW-0812">Transmembrane</keyword>
<evidence type="ECO:0000313" key="6">
    <source>
        <dbReference type="EMBL" id="PNR54799.1"/>
    </source>
</evidence>
<dbReference type="PANTHER" id="PTHR31561">
    <property type="entry name" value="3-KETOACYL-COA SYNTHASE"/>
    <property type="match status" value="1"/>
</dbReference>
<evidence type="ECO:0000259" key="4">
    <source>
        <dbReference type="Pfam" id="PF02797"/>
    </source>
</evidence>
<dbReference type="PaxDb" id="3218-PP1S287_6V6.1"/>
<feature type="transmembrane region" description="Helical" evidence="3">
    <location>
        <begin position="92"/>
        <end position="112"/>
    </location>
</feature>
<dbReference type="UniPathway" id="UPA00094"/>
<dbReference type="GO" id="GO:0016747">
    <property type="term" value="F:acyltransferase activity, transferring groups other than amino-acyl groups"/>
    <property type="evidence" value="ECO:0007669"/>
    <property type="project" value="InterPro"/>
</dbReference>
<sequence length="525" mass="58710">MTKGGQGRPVEHLAPMTRPSNDIVSLHITPTRRLSDFLQLVNLKHVKPGYDYLIRHLVKLFSVPLLLGTFLGARHRIPDDAWQLRENLQFNIVNLIACTAWLVFVGTLYMMWRPRPIYLIDFACYVADSKCKVPKSLFMERLRMTGYFDEKGVEFQEKILDRSGVGDESYFPPSMFEIPPNPSMRAAREESNTVMFGYLDELFATTTIKPKDVGILVVNCSIFCPTPSLSSMIVNKYKMRGNIRTYNLGGMGCSAGVIAIDVAKDMLQVHGNTYAIVVTTKNITLNWYTGERKVMLIPNCLFRVGGAAILLSNKRKDKRVSKYKLHHVVRTHKGADDNCYKCVFQEEDDKGKVGVTLSRDLMTIAGEALKANITTLGPLVLPFSEQARFISSLVAHKVLKMDVKPYIPDFKQAFNHICMHAGGRAVIDKIERTLKLDPEHCEPSRMTLHRFGNTSSSSIWAIKSGKSLSEAASSATALSGKHCDPLSRPRVRAGLNASTDTPCISTTSSKFVTPNNRKMVQTVPE</sequence>
<keyword evidence="2" id="KW-0808">Transferase</keyword>
<dbReference type="STRING" id="3218.A0A2K1KLZ9"/>
<dbReference type="InterPro" id="IPR016039">
    <property type="entry name" value="Thiolase-like"/>
</dbReference>
<dbReference type="InterPro" id="IPR012392">
    <property type="entry name" value="3-ktacl-CoA_syn"/>
</dbReference>
<reference evidence="6 8" key="2">
    <citation type="journal article" date="2018" name="Plant J.">
        <title>The Physcomitrella patens chromosome-scale assembly reveals moss genome structure and evolution.</title>
        <authorList>
            <person name="Lang D."/>
            <person name="Ullrich K.K."/>
            <person name="Murat F."/>
            <person name="Fuchs J."/>
            <person name="Jenkins J."/>
            <person name="Haas F.B."/>
            <person name="Piednoel M."/>
            <person name="Gundlach H."/>
            <person name="Van Bel M."/>
            <person name="Meyberg R."/>
            <person name="Vives C."/>
            <person name="Morata J."/>
            <person name="Symeonidi A."/>
            <person name="Hiss M."/>
            <person name="Muchero W."/>
            <person name="Kamisugi Y."/>
            <person name="Saleh O."/>
            <person name="Blanc G."/>
            <person name="Decker E.L."/>
            <person name="van Gessel N."/>
            <person name="Grimwood J."/>
            <person name="Hayes R.D."/>
            <person name="Graham S.W."/>
            <person name="Gunter L.E."/>
            <person name="McDaniel S.F."/>
            <person name="Hoernstein S.N.W."/>
            <person name="Larsson A."/>
            <person name="Li F.W."/>
            <person name="Perroud P.F."/>
            <person name="Phillips J."/>
            <person name="Ranjan P."/>
            <person name="Rokshar D.S."/>
            <person name="Rothfels C.J."/>
            <person name="Schneider L."/>
            <person name="Shu S."/>
            <person name="Stevenson D.W."/>
            <person name="Thummler F."/>
            <person name="Tillich M."/>
            <person name="Villarreal Aguilar J.C."/>
            <person name="Widiez T."/>
            <person name="Wong G.K."/>
            <person name="Wymore A."/>
            <person name="Zhang Y."/>
            <person name="Zimmer A.D."/>
            <person name="Quatrano R.S."/>
            <person name="Mayer K.F.X."/>
            <person name="Goodstein D."/>
            <person name="Casacuberta J.M."/>
            <person name="Vandepoele K."/>
            <person name="Reski R."/>
            <person name="Cuming A.C."/>
            <person name="Tuskan G.A."/>
            <person name="Maumus F."/>
            <person name="Salse J."/>
            <person name="Schmutz J."/>
            <person name="Rensing S.A."/>
        </authorList>
    </citation>
    <scope>NUCLEOTIDE SEQUENCE [LARGE SCALE GENOMIC DNA]</scope>
    <source>
        <strain evidence="7 8">cv. Gransden 2004</strain>
    </source>
</reference>
<dbReference type="Proteomes" id="UP000006727">
    <property type="component" value="Chromosome 4"/>
</dbReference>
<dbReference type="GO" id="GO:0016020">
    <property type="term" value="C:membrane"/>
    <property type="evidence" value="ECO:0007669"/>
    <property type="project" value="InterPro"/>
</dbReference>
<comment type="similarity">
    <text evidence="2">Belongs to the thiolase-like superfamily. Chalcone/stilbene synthases family.</text>
</comment>
<feature type="domain" description="FAE" evidence="5">
    <location>
        <begin position="109"/>
        <end position="397"/>
    </location>
</feature>
<dbReference type="Pfam" id="PF08392">
    <property type="entry name" value="FAE1_CUT1_RppA"/>
    <property type="match status" value="1"/>
</dbReference>
<dbReference type="Gramene" id="Pp3c4_2960V3.1">
    <property type="protein sequence ID" value="Pp3c4_2960V3.1"/>
    <property type="gene ID" value="Pp3c4_2960"/>
</dbReference>
<evidence type="ECO:0000256" key="1">
    <source>
        <dbReference type="ARBA" id="ARBA00023315"/>
    </source>
</evidence>
<dbReference type="EMBL" id="ABEU02000004">
    <property type="protein sequence ID" value="PNR54799.1"/>
    <property type="molecule type" value="Genomic_DNA"/>
</dbReference>
<evidence type="ECO:0000256" key="2">
    <source>
        <dbReference type="PIRNR" id="PIRNR036417"/>
    </source>
</evidence>
<dbReference type="PIRSF" id="PIRSF036417">
    <property type="entry name" value="3-ktacl-CoA_syn"/>
    <property type="match status" value="1"/>
</dbReference>
<evidence type="ECO:0000259" key="5">
    <source>
        <dbReference type="Pfam" id="PF08392"/>
    </source>
</evidence>
<dbReference type="InterPro" id="IPR013601">
    <property type="entry name" value="FAE1_typ3_polyketide_synth"/>
</dbReference>
<dbReference type="GO" id="GO:0006633">
    <property type="term" value="P:fatty acid biosynthetic process"/>
    <property type="evidence" value="ECO:0007669"/>
    <property type="project" value="UniProtKB-UniPathway"/>
</dbReference>
<keyword evidence="3" id="KW-1133">Transmembrane helix</keyword>
<evidence type="ECO:0000313" key="8">
    <source>
        <dbReference type="Proteomes" id="UP000006727"/>
    </source>
</evidence>
<evidence type="ECO:0000256" key="3">
    <source>
        <dbReference type="SAM" id="Phobius"/>
    </source>
</evidence>
<gene>
    <name evidence="6" type="ORF">PHYPA_005692</name>
</gene>
<evidence type="ECO:0000313" key="7">
    <source>
        <dbReference type="EnsemblPlants" id="Pp3c4_2960V3.1"/>
    </source>
</evidence>
<dbReference type="CDD" id="cd00831">
    <property type="entry name" value="CHS_like"/>
    <property type="match status" value="1"/>
</dbReference>
<reference evidence="7" key="3">
    <citation type="submission" date="2020-12" db="UniProtKB">
        <authorList>
            <consortium name="EnsemblPlants"/>
        </authorList>
    </citation>
    <scope>IDENTIFICATION</scope>
</reference>
<dbReference type="Pfam" id="PF02797">
    <property type="entry name" value="Chal_sti_synt_C"/>
    <property type="match status" value="1"/>
</dbReference>
<dbReference type="EC" id="2.3.1.-" evidence="2"/>
<comment type="pathway">
    <text evidence="2">Lipid metabolism; fatty acid biosynthesis.</text>
</comment>
<reference evidence="6 8" key="1">
    <citation type="journal article" date="2008" name="Science">
        <title>The Physcomitrella genome reveals evolutionary insights into the conquest of land by plants.</title>
        <authorList>
            <person name="Rensing S."/>
            <person name="Lang D."/>
            <person name="Zimmer A."/>
            <person name="Terry A."/>
            <person name="Salamov A."/>
            <person name="Shapiro H."/>
            <person name="Nishiyama T."/>
            <person name="Perroud P.-F."/>
            <person name="Lindquist E."/>
            <person name="Kamisugi Y."/>
            <person name="Tanahashi T."/>
            <person name="Sakakibara K."/>
            <person name="Fujita T."/>
            <person name="Oishi K."/>
            <person name="Shin-I T."/>
            <person name="Kuroki Y."/>
            <person name="Toyoda A."/>
            <person name="Suzuki Y."/>
            <person name="Hashimoto A."/>
            <person name="Yamaguchi K."/>
            <person name="Sugano A."/>
            <person name="Kohara Y."/>
            <person name="Fujiyama A."/>
            <person name="Anterola A."/>
            <person name="Aoki S."/>
            <person name="Ashton N."/>
            <person name="Barbazuk W.B."/>
            <person name="Barker E."/>
            <person name="Bennetzen J."/>
            <person name="Bezanilla M."/>
            <person name="Blankenship R."/>
            <person name="Cho S.H."/>
            <person name="Dutcher S."/>
            <person name="Estelle M."/>
            <person name="Fawcett J.A."/>
            <person name="Gundlach H."/>
            <person name="Hanada K."/>
            <person name="Heyl A."/>
            <person name="Hicks K.A."/>
            <person name="Hugh J."/>
            <person name="Lohr M."/>
            <person name="Mayer K."/>
            <person name="Melkozernov A."/>
            <person name="Murata T."/>
            <person name="Nelson D."/>
            <person name="Pils B."/>
            <person name="Prigge M."/>
            <person name="Reiss B."/>
            <person name="Renner T."/>
            <person name="Rombauts S."/>
            <person name="Rushton P."/>
            <person name="Sanderfoot A."/>
            <person name="Schween G."/>
            <person name="Shiu S.-H."/>
            <person name="Stueber K."/>
            <person name="Theodoulou F.L."/>
            <person name="Tu H."/>
            <person name="Van de Peer Y."/>
            <person name="Verrier P.J."/>
            <person name="Waters E."/>
            <person name="Wood A."/>
            <person name="Yang L."/>
            <person name="Cove D."/>
            <person name="Cuming A."/>
            <person name="Hasebe M."/>
            <person name="Lucas S."/>
            <person name="Mishler D.B."/>
            <person name="Reski R."/>
            <person name="Grigoriev I."/>
            <person name="Quatrano R.S."/>
            <person name="Boore J.L."/>
        </authorList>
    </citation>
    <scope>NUCLEOTIDE SEQUENCE [LARGE SCALE GENOMIC DNA]</scope>
    <source>
        <strain evidence="7 8">cv. Gransden 2004</strain>
    </source>
</reference>
<dbReference type="Gene3D" id="3.40.47.10">
    <property type="match status" value="1"/>
</dbReference>
<keyword evidence="1 2" id="KW-0012">Acyltransferase</keyword>
<organism evidence="6">
    <name type="scientific">Physcomitrium patens</name>
    <name type="common">Spreading-leaved earth moss</name>
    <name type="synonym">Physcomitrella patens</name>
    <dbReference type="NCBI Taxonomy" id="3218"/>
    <lineage>
        <taxon>Eukaryota</taxon>
        <taxon>Viridiplantae</taxon>
        <taxon>Streptophyta</taxon>
        <taxon>Embryophyta</taxon>
        <taxon>Bryophyta</taxon>
        <taxon>Bryophytina</taxon>
        <taxon>Bryopsida</taxon>
        <taxon>Funariidae</taxon>
        <taxon>Funariales</taxon>
        <taxon>Funariaceae</taxon>
        <taxon>Physcomitrium</taxon>
    </lineage>
</organism>
<protein>
    <recommendedName>
        <fullName evidence="2">3-ketoacyl-CoA synthase</fullName>
        <ecNumber evidence="2">2.3.1.-</ecNumber>
    </recommendedName>
</protein>
<keyword evidence="3" id="KW-0472">Membrane</keyword>
<name>A0A2K1KLZ9_PHYPA</name>
<keyword evidence="8" id="KW-1185">Reference proteome</keyword>